<feature type="domain" description="Reverse transcriptase zinc-binding" evidence="2">
    <location>
        <begin position="110"/>
        <end position="193"/>
    </location>
</feature>
<evidence type="ECO:0000313" key="3">
    <source>
        <dbReference type="EMBL" id="KAK3204977.1"/>
    </source>
</evidence>
<comment type="caution">
    <text evidence="3">The sequence shown here is derived from an EMBL/GenBank/DDBJ whole genome shotgun (WGS) entry which is preliminary data.</text>
</comment>
<feature type="transmembrane region" description="Helical" evidence="1">
    <location>
        <begin position="42"/>
        <end position="60"/>
    </location>
</feature>
<dbReference type="AlphaFoldDB" id="A0AAE0A6D8"/>
<dbReference type="InterPro" id="IPR026960">
    <property type="entry name" value="RVT-Znf"/>
</dbReference>
<accession>A0AAE0A6D8</accession>
<evidence type="ECO:0000259" key="2">
    <source>
        <dbReference type="Pfam" id="PF13966"/>
    </source>
</evidence>
<dbReference type="EMBL" id="JANJYJ010000006">
    <property type="protein sequence ID" value="KAK3204977.1"/>
    <property type="molecule type" value="Genomic_DNA"/>
</dbReference>
<dbReference type="Proteomes" id="UP001281410">
    <property type="component" value="Unassembled WGS sequence"/>
</dbReference>
<keyword evidence="1" id="KW-1133">Transmembrane helix</keyword>
<keyword evidence="1" id="KW-0472">Membrane</keyword>
<proteinExistence type="predicted"/>
<organism evidence="3 4">
    <name type="scientific">Dipteronia sinensis</name>
    <dbReference type="NCBI Taxonomy" id="43782"/>
    <lineage>
        <taxon>Eukaryota</taxon>
        <taxon>Viridiplantae</taxon>
        <taxon>Streptophyta</taxon>
        <taxon>Embryophyta</taxon>
        <taxon>Tracheophyta</taxon>
        <taxon>Spermatophyta</taxon>
        <taxon>Magnoliopsida</taxon>
        <taxon>eudicotyledons</taxon>
        <taxon>Gunneridae</taxon>
        <taxon>Pentapetalae</taxon>
        <taxon>rosids</taxon>
        <taxon>malvids</taxon>
        <taxon>Sapindales</taxon>
        <taxon>Sapindaceae</taxon>
        <taxon>Hippocastanoideae</taxon>
        <taxon>Acereae</taxon>
        <taxon>Dipteronia</taxon>
    </lineage>
</organism>
<keyword evidence="1" id="KW-0812">Transmembrane</keyword>
<sequence length="208" mass="23895">MGGMSLRRFGLLFALIIQIFLKMAFGSLMRILSEIFGATIGWGFPFLSFWGFLITWLAFLGQEFLILSMRVGGFLIRARFPDLYFQIDRIAISPVADSLVWAHSRDWQVSCKLAYSSMIRDSPYVYWWRDVWCCFIPPSQSALTWRLLLNRLPTEDRLCKVGFHLASRCSVCGISSESSNHLFLRCPLVAALWEAVFSAFQRHISVDS</sequence>
<evidence type="ECO:0000313" key="4">
    <source>
        <dbReference type="Proteomes" id="UP001281410"/>
    </source>
</evidence>
<protein>
    <recommendedName>
        <fullName evidence="2">Reverse transcriptase zinc-binding domain-containing protein</fullName>
    </recommendedName>
</protein>
<name>A0AAE0A6D8_9ROSI</name>
<dbReference type="Pfam" id="PF13966">
    <property type="entry name" value="zf-RVT"/>
    <property type="match status" value="1"/>
</dbReference>
<gene>
    <name evidence="3" type="ORF">Dsin_019023</name>
</gene>
<reference evidence="3" key="1">
    <citation type="journal article" date="2023" name="Plant J.">
        <title>Genome sequences and population genomics provide insights into the demographic history, inbreeding, and mutation load of two 'living fossil' tree species of Dipteronia.</title>
        <authorList>
            <person name="Feng Y."/>
            <person name="Comes H.P."/>
            <person name="Chen J."/>
            <person name="Zhu S."/>
            <person name="Lu R."/>
            <person name="Zhang X."/>
            <person name="Li P."/>
            <person name="Qiu J."/>
            <person name="Olsen K.M."/>
            <person name="Qiu Y."/>
        </authorList>
    </citation>
    <scope>NUCLEOTIDE SEQUENCE</scope>
    <source>
        <strain evidence="3">NBL</strain>
    </source>
</reference>
<evidence type="ECO:0000256" key="1">
    <source>
        <dbReference type="SAM" id="Phobius"/>
    </source>
</evidence>
<keyword evidence="4" id="KW-1185">Reference proteome</keyword>